<keyword evidence="1" id="KW-1133">Transmembrane helix</keyword>
<keyword evidence="1" id="KW-0812">Transmembrane</keyword>
<name>A0A0F9NCX5_9ZZZZ</name>
<evidence type="ECO:0000256" key="1">
    <source>
        <dbReference type="SAM" id="Phobius"/>
    </source>
</evidence>
<evidence type="ECO:0000313" key="2">
    <source>
        <dbReference type="EMBL" id="KKN17310.1"/>
    </source>
</evidence>
<gene>
    <name evidence="2" type="ORF">LCGC14_0967190</name>
</gene>
<dbReference type="AlphaFoldDB" id="A0A0F9NCX5"/>
<protein>
    <submittedName>
        <fullName evidence="2">Uncharacterized protein</fullName>
    </submittedName>
</protein>
<feature type="transmembrane region" description="Helical" evidence="1">
    <location>
        <begin position="59"/>
        <end position="79"/>
    </location>
</feature>
<accession>A0A0F9NCX5</accession>
<reference evidence="2" key="1">
    <citation type="journal article" date="2015" name="Nature">
        <title>Complex archaea that bridge the gap between prokaryotes and eukaryotes.</title>
        <authorList>
            <person name="Spang A."/>
            <person name="Saw J.H."/>
            <person name="Jorgensen S.L."/>
            <person name="Zaremba-Niedzwiedzka K."/>
            <person name="Martijn J."/>
            <person name="Lind A.E."/>
            <person name="van Eijk R."/>
            <person name="Schleper C."/>
            <person name="Guy L."/>
            <person name="Ettema T.J."/>
        </authorList>
    </citation>
    <scope>NUCLEOTIDE SEQUENCE</scope>
</reference>
<feature type="transmembrane region" description="Helical" evidence="1">
    <location>
        <begin position="7"/>
        <end position="27"/>
    </location>
</feature>
<keyword evidence="1" id="KW-0472">Membrane</keyword>
<comment type="caution">
    <text evidence="2">The sequence shown here is derived from an EMBL/GenBank/DDBJ whole genome shotgun (WGS) entry which is preliminary data.</text>
</comment>
<proteinExistence type="predicted"/>
<organism evidence="2">
    <name type="scientific">marine sediment metagenome</name>
    <dbReference type="NCBI Taxonomy" id="412755"/>
    <lineage>
        <taxon>unclassified sequences</taxon>
        <taxon>metagenomes</taxon>
        <taxon>ecological metagenomes</taxon>
    </lineage>
</organism>
<dbReference type="EMBL" id="LAZR01003535">
    <property type="protein sequence ID" value="KKN17310.1"/>
    <property type="molecule type" value="Genomic_DNA"/>
</dbReference>
<sequence>MIGKDVIVGVVIAGIAFIIIGIAMAFGPTMLEGFESMRTADNVSEYTALDDVITAGPTLILLGFIISVGIGGFLGIAIAGKRALSGN</sequence>